<evidence type="ECO:0000256" key="1">
    <source>
        <dbReference type="ARBA" id="ARBA00007905"/>
    </source>
</evidence>
<reference evidence="6 7" key="1">
    <citation type="submission" date="2024-02" db="EMBL/GenBank/DDBJ databases">
        <authorList>
            <person name="Chen Y."/>
            <person name="Shah S."/>
            <person name="Dougan E. K."/>
            <person name="Thang M."/>
            <person name="Chan C."/>
        </authorList>
    </citation>
    <scope>NUCLEOTIDE SEQUENCE [LARGE SCALE GENOMIC DNA]</scope>
</reference>
<dbReference type="Proteomes" id="UP001642484">
    <property type="component" value="Unassembled WGS sequence"/>
</dbReference>
<evidence type="ECO:0000313" key="7">
    <source>
        <dbReference type="Proteomes" id="UP001642484"/>
    </source>
</evidence>
<evidence type="ECO:0000256" key="3">
    <source>
        <dbReference type="ARBA" id="ARBA00023002"/>
    </source>
</evidence>
<dbReference type="SUPFAM" id="SSF51430">
    <property type="entry name" value="NAD(P)-linked oxidoreductase"/>
    <property type="match status" value="1"/>
</dbReference>
<keyword evidence="3" id="KW-0560">Oxidoreductase</keyword>
<dbReference type="PANTHER" id="PTHR43827">
    <property type="entry name" value="2,5-DIKETO-D-GLUCONIC ACID REDUCTASE"/>
    <property type="match status" value="1"/>
</dbReference>
<keyword evidence="7" id="KW-1185">Reference proteome</keyword>
<dbReference type="Pfam" id="PF00248">
    <property type="entry name" value="Aldo_ket_red"/>
    <property type="match status" value="1"/>
</dbReference>
<dbReference type="InterPro" id="IPR023210">
    <property type="entry name" value="NADP_OxRdtase_dom"/>
</dbReference>
<accession>A0ABP0PE83</accession>
<feature type="domain" description="NADP-dependent oxidoreductase" evidence="5">
    <location>
        <begin position="103"/>
        <end position="344"/>
    </location>
</feature>
<evidence type="ECO:0000313" key="6">
    <source>
        <dbReference type="EMBL" id="CAK9073913.1"/>
    </source>
</evidence>
<proteinExistence type="inferred from homology"/>
<comment type="caution">
    <text evidence="6">The sequence shown here is derived from an EMBL/GenBank/DDBJ whole genome shotgun (WGS) entry which is preliminary data.</text>
</comment>
<keyword evidence="4" id="KW-0732">Signal</keyword>
<protein>
    <recommendedName>
        <fullName evidence="5">NADP-dependent oxidoreductase domain-containing protein</fullName>
    </recommendedName>
</protein>
<evidence type="ECO:0000256" key="2">
    <source>
        <dbReference type="ARBA" id="ARBA00022857"/>
    </source>
</evidence>
<dbReference type="Gene3D" id="3.20.20.100">
    <property type="entry name" value="NADP-dependent oxidoreductase domain"/>
    <property type="match status" value="1"/>
</dbReference>
<gene>
    <name evidence="6" type="ORF">CCMP2556_LOCUS36418</name>
</gene>
<keyword evidence="2" id="KW-0521">NADP</keyword>
<name>A0ABP0PE83_9DINO</name>
<comment type="similarity">
    <text evidence="1">Belongs to the aldo/keto reductase family.</text>
</comment>
<evidence type="ECO:0000259" key="5">
    <source>
        <dbReference type="Pfam" id="PF00248"/>
    </source>
</evidence>
<dbReference type="PRINTS" id="PR00069">
    <property type="entry name" value="ALDKETRDTASE"/>
</dbReference>
<dbReference type="EMBL" id="CAXAMN010022940">
    <property type="protein sequence ID" value="CAK9073913.1"/>
    <property type="molecule type" value="Genomic_DNA"/>
</dbReference>
<dbReference type="CDD" id="cd19071">
    <property type="entry name" value="AKR_AKR1-5-like"/>
    <property type="match status" value="1"/>
</dbReference>
<dbReference type="InterPro" id="IPR020471">
    <property type="entry name" value="AKR"/>
</dbReference>
<evidence type="ECO:0000256" key="4">
    <source>
        <dbReference type="SAM" id="SignalP"/>
    </source>
</evidence>
<dbReference type="PANTHER" id="PTHR43827:SF3">
    <property type="entry name" value="NADP-DEPENDENT OXIDOREDUCTASE DOMAIN-CONTAINING PROTEIN"/>
    <property type="match status" value="1"/>
</dbReference>
<organism evidence="6 7">
    <name type="scientific">Durusdinium trenchii</name>
    <dbReference type="NCBI Taxonomy" id="1381693"/>
    <lineage>
        <taxon>Eukaryota</taxon>
        <taxon>Sar</taxon>
        <taxon>Alveolata</taxon>
        <taxon>Dinophyceae</taxon>
        <taxon>Suessiales</taxon>
        <taxon>Symbiodiniaceae</taxon>
        <taxon>Durusdinium</taxon>
    </lineage>
</organism>
<dbReference type="InterPro" id="IPR036812">
    <property type="entry name" value="NAD(P)_OxRdtase_dom_sf"/>
</dbReference>
<sequence>MAAHRGRTATRRGVAPRRAATLLAGAALVVALRSRAFAVAECGASAQNECEDRSSRRQVLQSSLAAMSLESALAPAWAAEEKDVVLNNGLKFPKVSFGLQIYNDDTAQQLTELSLSLGYRNFFSSVLAGNQPGFAKGLKASGVPRDEVFVCGSVVSNRARGFKPAYLATKRGISQNLAAFQQGGLTYVDMMMLDYPGPDCESIKGQWEAFEEMLASGKTKSLAVSNFSPEQLDCILSNQTATKPAVNQLPYSISYAEPQILEENKKRGILVQAWAPLGGSTGGISKKAQTLCGEIGKNYGKSWAQVALRWILEQGATFSTQTRSKKHFTEDIDIFDFKLSAEEFLRSFMMPGPSLAHPKRSAELVQCCLVRHNSLSALYSASSALGEEPSMSAVVAQLRQIKAFSSPHSSVALRALRDGQALTAQTEESLTKVLDQQEVVPSWELQLCSAARVQALEELMSWKKLRLALSKDMSGSIMGAASLTEKSLRAELGLSFLEEDAEAKELLAQRLVAARAEKLDETTTATGCALLALHGVQAQKWDEARRLVYQGYDSFAMTWNRLPLLAASARHERLSALPLLQSLEAFLDAPTEVSAGSATACSATSRCGLSVLHDRFTAWTDHLLLQLGLARQRHDAQGEALAFAQLGQRCRERRNWTAAQDMMRRCLQKRKVQDVRFFDNVLELKLAQKEKPCVDLCAVARRELSKHQEPEACLRYTLILAKIAKERRAFTERPNAR</sequence>
<feature type="signal peptide" evidence="4">
    <location>
        <begin position="1"/>
        <end position="31"/>
    </location>
</feature>
<feature type="chain" id="PRO_5045901951" description="NADP-dependent oxidoreductase domain-containing protein" evidence="4">
    <location>
        <begin position="32"/>
        <end position="737"/>
    </location>
</feature>